<keyword evidence="2" id="KW-1185">Reference proteome</keyword>
<organism evidence="1 2">
    <name type="scientific">Chryseobacterium sediminis</name>
    <dbReference type="NCBI Taxonomy" id="1679494"/>
    <lineage>
        <taxon>Bacteria</taxon>
        <taxon>Pseudomonadati</taxon>
        <taxon>Bacteroidota</taxon>
        <taxon>Flavobacteriia</taxon>
        <taxon>Flavobacteriales</taxon>
        <taxon>Weeksellaceae</taxon>
        <taxon>Chryseobacterium group</taxon>
        <taxon>Chryseobacterium</taxon>
    </lineage>
</organism>
<dbReference type="Proteomes" id="UP000587367">
    <property type="component" value="Unassembled WGS sequence"/>
</dbReference>
<sequence>MTEIKAGLLVKLKSGGPEMTVKFFTVNGTWLCSWFDTKGELKEADFAAEQLEEVKY</sequence>
<evidence type="ECO:0000313" key="1">
    <source>
        <dbReference type="EMBL" id="MBB6331151.1"/>
    </source>
</evidence>
<dbReference type="EMBL" id="JACHKS010000001">
    <property type="protein sequence ID" value="MBB6331151.1"/>
    <property type="molecule type" value="Genomic_DNA"/>
</dbReference>
<protein>
    <submittedName>
        <fullName evidence="1">Uncharacterized protein YodC (DUF2158 family)</fullName>
    </submittedName>
</protein>
<proteinExistence type="predicted"/>
<gene>
    <name evidence="1" type="ORF">HNP24_002101</name>
</gene>
<evidence type="ECO:0000313" key="2">
    <source>
        <dbReference type="Proteomes" id="UP000587367"/>
    </source>
</evidence>
<dbReference type="RefSeq" id="WP_194304318.1">
    <property type="nucleotide sequence ID" value="NZ_JACHKS010000001.1"/>
</dbReference>
<comment type="caution">
    <text evidence="1">The sequence shown here is derived from an EMBL/GenBank/DDBJ whole genome shotgun (WGS) entry which is preliminary data.</text>
</comment>
<dbReference type="InterPro" id="IPR019226">
    <property type="entry name" value="DUF2158"/>
</dbReference>
<accession>A0ABR6PZK7</accession>
<reference evidence="1 2" key="1">
    <citation type="submission" date="2020-08" db="EMBL/GenBank/DDBJ databases">
        <title>Functional genomics of gut bacteria from endangered species of beetles.</title>
        <authorList>
            <person name="Carlos-Shanley C."/>
        </authorList>
    </citation>
    <scope>NUCLEOTIDE SEQUENCE [LARGE SCALE GENOMIC DNA]</scope>
    <source>
        <strain evidence="1 2">S00068</strain>
    </source>
</reference>
<name>A0ABR6PZK7_9FLAO</name>
<dbReference type="Pfam" id="PF09926">
    <property type="entry name" value="DUF2158"/>
    <property type="match status" value="1"/>
</dbReference>